<evidence type="ECO:0000313" key="2">
    <source>
        <dbReference type="EMBL" id="SFP95879.1"/>
    </source>
</evidence>
<dbReference type="EMBL" id="FOXI01000013">
    <property type="protein sequence ID" value="SFP95879.1"/>
    <property type="molecule type" value="Genomic_DNA"/>
</dbReference>
<organism evidence="2 3">
    <name type="scientific">Halolamina pelagica</name>
    <dbReference type="NCBI Taxonomy" id="699431"/>
    <lineage>
        <taxon>Archaea</taxon>
        <taxon>Methanobacteriati</taxon>
        <taxon>Methanobacteriota</taxon>
        <taxon>Stenosarchaea group</taxon>
        <taxon>Halobacteria</taxon>
        <taxon>Halobacteriales</taxon>
        <taxon>Haloferacaceae</taxon>
    </lineage>
</organism>
<evidence type="ECO:0000313" key="3">
    <source>
        <dbReference type="Proteomes" id="UP000183769"/>
    </source>
</evidence>
<accession>A0A1I5UL34</accession>
<dbReference type="OrthoDB" id="205962at2157"/>
<dbReference type="Pfam" id="PF25925">
    <property type="entry name" value="DUF7970"/>
    <property type="match status" value="1"/>
</dbReference>
<name>A0A1I5UL34_9EURY</name>
<feature type="region of interest" description="Disordered" evidence="1">
    <location>
        <begin position="1"/>
        <end position="61"/>
    </location>
</feature>
<gene>
    <name evidence="2" type="ORF">SAMN05216277_11322</name>
</gene>
<feature type="compositionally biased region" description="Low complexity" evidence="1">
    <location>
        <begin position="25"/>
        <end position="34"/>
    </location>
</feature>
<keyword evidence="3" id="KW-1185">Reference proteome</keyword>
<sequence>MKKGTGDDPFADEEPEESEDEQSAEEPSAVSEPSMSDSEPASPTRETATLPYYQRRSSVKEDRDDVLQFFVREDTAQGEDDLERAVADELDIRPKELYKLDLREAALLVAMEHPDEVADKLREWGYEHV</sequence>
<feature type="compositionally biased region" description="Polar residues" evidence="1">
    <location>
        <begin position="35"/>
        <end position="47"/>
    </location>
</feature>
<feature type="compositionally biased region" description="Acidic residues" evidence="1">
    <location>
        <begin position="9"/>
        <end position="24"/>
    </location>
</feature>
<dbReference type="AlphaFoldDB" id="A0A1I5UL34"/>
<dbReference type="Proteomes" id="UP000183769">
    <property type="component" value="Unassembled WGS sequence"/>
</dbReference>
<dbReference type="RefSeq" id="WP_074879493.1">
    <property type="nucleotide sequence ID" value="NZ_FOXI01000013.1"/>
</dbReference>
<proteinExistence type="predicted"/>
<protein>
    <submittedName>
        <fullName evidence="2">Uncharacterized protein</fullName>
    </submittedName>
</protein>
<evidence type="ECO:0000256" key="1">
    <source>
        <dbReference type="SAM" id="MobiDB-lite"/>
    </source>
</evidence>
<dbReference type="InterPro" id="IPR058276">
    <property type="entry name" value="DUF7970"/>
</dbReference>
<reference evidence="3" key="1">
    <citation type="submission" date="2016-10" db="EMBL/GenBank/DDBJ databases">
        <authorList>
            <person name="Varghese N."/>
            <person name="Submissions S."/>
        </authorList>
    </citation>
    <scope>NUCLEOTIDE SEQUENCE [LARGE SCALE GENOMIC DNA]</scope>
    <source>
        <strain evidence="3">CGMCC 1.10329</strain>
    </source>
</reference>